<accession>A0A182QTL7</accession>
<dbReference type="CDD" id="cd12934">
    <property type="entry name" value="LEM"/>
    <property type="match status" value="1"/>
</dbReference>
<keyword evidence="5" id="KW-1185">Reference proteome</keyword>
<sequence length="812" mass="91716">MSRAEMYLALCLLDAIEDANIVSLQLLLDKHSANPNTIVLAKEASPMHLVIGTDDETFAEKATALMLQHGGDPNLPSVEEMLTPLHVAANVGRVAIVRMLLKAGGNVELQDEEGRTPIQHAIDGGHFDVVQVIQNHVFEQKIERKRKQLMLEHQHQQEHPVLSPSIRYKKSVAAEFHPMTASTRLHPSNALTALQVLEERKLTPNKIHYNFDATSPYYVNITHRRKDRFKTLFPERLASERENLPPVEANEANDGGFKPLPDTETETETEIEAEKTEPVSRTNLFELTERNLKNFTRDHESTGRRTSFIKCWREKIADMRERSQISRKLEDIDRILNSFSETLATKSFMDEVDETFVTAANNDPNENTIASEQLLEAGGLREIAPESELLAQKPSPDRKTVSVESELTDHTETVIVQISEEYIHTDDEAGVVFREKKMTTAPAAIPMVQVISERGVVVAHGGKHPTAIRKNPSLTSLSTVLTLPPLDYDTDALRAELTTFGEPPGPITKSTKKLYLRKLVRFRRHPERVGLANGADGKDNIPQTNYSVEMMSTVRKEEAFVKIVDYQCLEHEMSTDFQSTTSNKVARNFREGHLKKSFIYLLIDPRVSDNLPAQQHLLGPHELWRRFLSAIFYVGKGKSSRPYCHLYDAMKLYRQREFTPGTERGDGKATLPSLGGDLMVEAEEIMFQCSEESMAHGLRQHCQVGKILNRKQMAADSEKLNRIIDIWCAGKGVVCLHVFHNIMPAEAYTREAAIIDAIGLQNLTNLKRGDYYTKCLSWPMKKRKQLGILLLYKAMLIHLAEGETQLLPSDLI</sequence>
<reference evidence="5" key="1">
    <citation type="submission" date="2014-01" db="EMBL/GenBank/DDBJ databases">
        <title>The Genome Sequence of Anopheles farauti FAR1 (V2).</title>
        <authorList>
            <consortium name="The Broad Institute Genomics Platform"/>
            <person name="Neafsey D.E."/>
            <person name="Besansky N."/>
            <person name="Howell P."/>
            <person name="Walton C."/>
            <person name="Young S.K."/>
            <person name="Zeng Q."/>
            <person name="Gargeya S."/>
            <person name="Fitzgerald M."/>
            <person name="Haas B."/>
            <person name="Abouelleil A."/>
            <person name="Allen A.W."/>
            <person name="Alvarado L."/>
            <person name="Arachchi H.M."/>
            <person name="Berlin A.M."/>
            <person name="Chapman S.B."/>
            <person name="Gainer-Dewar J."/>
            <person name="Goldberg J."/>
            <person name="Griggs A."/>
            <person name="Gujja S."/>
            <person name="Hansen M."/>
            <person name="Howarth C."/>
            <person name="Imamovic A."/>
            <person name="Ireland A."/>
            <person name="Larimer J."/>
            <person name="McCowan C."/>
            <person name="Murphy C."/>
            <person name="Pearson M."/>
            <person name="Poon T.W."/>
            <person name="Priest M."/>
            <person name="Roberts A."/>
            <person name="Saif S."/>
            <person name="Shea T."/>
            <person name="Sisk P."/>
            <person name="Sykes S."/>
            <person name="Wortman J."/>
            <person name="Nusbaum C."/>
            <person name="Birren B."/>
        </authorList>
    </citation>
    <scope>NUCLEOTIDE SEQUENCE [LARGE SCALE GENOMIC DNA]</scope>
    <source>
        <strain evidence="5">FAR1</strain>
    </source>
</reference>
<dbReference type="Pfam" id="PF12796">
    <property type="entry name" value="Ank_2"/>
    <property type="match status" value="1"/>
</dbReference>
<dbReference type="PANTHER" id="PTHR46427:SF1">
    <property type="entry name" value="ANKYRIN REPEAT AND LEM DOMAIN-CONTAINING PROTEIN 1"/>
    <property type="match status" value="1"/>
</dbReference>
<dbReference type="InterPro" id="IPR002110">
    <property type="entry name" value="Ankyrin_rpt"/>
</dbReference>
<evidence type="ECO:0000313" key="5">
    <source>
        <dbReference type="Proteomes" id="UP000075886"/>
    </source>
</evidence>
<dbReference type="GO" id="GO:0000712">
    <property type="term" value="P:resolution of meiotic recombination intermediates"/>
    <property type="evidence" value="ECO:0007669"/>
    <property type="project" value="TreeGrafter"/>
</dbReference>
<dbReference type="PROSITE" id="PS50088">
    <property type="entry name" value="ANK_REPEAT"/>
    <property type="match status" value="1"/>
</dbReference>
<dbReference type="PANTHER" id="PTHR46427">
    <property type="entry name" value="ANKYRIN REPEAT AND LEM DOMAIN-CONTAINING PROTEIN 1"/>
    <property type="match status" value="1"/>
</dbReference>
<evidence type="ECO:0000313" key="4">
    <source>
        <dbReference type="EnsemblMetazoa" id="AFAF016604-PA"/>
    </source>
</evidence>
<dbReference type="InterPro" id="IPR034998">
    <property type="entry name" value="ANKLE1"/>
</dbReference>
<dbReference type="PROSITE" id="PS50297">
    <property type="entry name" value="ANK_REP_REGION"/>
    <property type="match status" value="1"/>
</dbReference>
<feature type="repeat" description="ANK" evidence="1">
    <location>
        <begin position="80"/>
        <end position="112"/>
    </location>
</feature>
<dbReference type="STRING" id="69004.A0A182QTL7"/>
<keyword evidence="1" id="KW-0040">ANK repeat</keyword>
<proteinExistence type="predicted"/>
<dbReference type="InterPro" id="IPR003887">
    <property type="entry name" value="LEM_dom"/>
</dbReference>
<dbReference type="PROSITE" id="PS50954">
    <property type="entry name" value="LEM"/>
    <property type="match status" value="1"/>
</dbReference>
<dbReference type="Pfam" id="PF22945">
    <property type="entry name" value="LEM-3_GIY-YIG"/>
    <property type="match status" value="2"/>
</dbReference>
<dbReference type="SMART" id="SM00248">
    <property type="entry name" value="ANK"/>
    <property type="match status" value="4"/>
</dbReference>
<protein>
    <recommendedName>
        <fullName evidence="3">LEM domain-containing protein</fullName>
    </recommendedName>
</protein>
<dbReference type="GO" id="GO:0005654">
    <property type="term" value="C:nucleoplasm"/>
    <property type="evidence" value="ECO:0007669"/>
    <property type="project" value="TreeGrafter"/>
</dbReference>
<dbReference type="AlphaFoldDB" id="A0A182QTL7"/>
<dbReference type="SUPFAM" id="SSF48403">
    <property type="entry name" value="Ankyrin repeat"/>
    <property type="match status" value="1"/>
</dbReference>
<evidence type="ECO:0000259" key="3">
    <source>
        <dbReference type="PROSITE" id="PS50954"/>
    </source>
</evidence>
<dbReference type="Proteomes" id="UP000075886">
    <property type="component" value="Unassembled WGS sequence"/>
</dbReference>
<evidence type="ECO:0000256" key="1">
    <source>
        <dbReference type="PROSITE-ProRule" id="PRU00023"/>
    </source>
</evidence>
<dbReference type="Pfam" id="PF03020">
    <property type="entry name" value="LEM"/>
    <property type="match status" value="1"/>
</dbReference>
<dbReference type="InterPro" id="IPR036770">
    <property type="entry name" value="Ankyrin_rpt-contain_sf"/>
</dbReference>
<name>A0A182QTL7_9DIPT</name>
<dbReference type="GO" id="GO:0004520">
    <property type="term" value="F:DNA endonuclease activity"/>
    <property type="evidence" value="ECO:0007669"/>
    <property type="project" value="TreeGrafter"/>
</dbReference>
<dbReference type="EnsemblMetazoa" id="AFAF016604-RA">
    <property type="protein sequence ID" value="AFAF016604-PA"/>
    <property type="gene ID" value="AFAF016604"/>
</dbReference>
<dbReference type="CDD" id="cd10454">
    <property type="entry name" value="GIY-YIG_COG3680_Meta"/>
    <property type="match status" value="1"/>
</dbReference>
<feature type="region of interest" description="Disordered" evidence="2">
    <location>
        <begin position="240"/>
        <end position="277"/>
    </location>
</feature>
<dbReference type="VEuPathDB" id="VectorBase:AFAF016604"/>
<dbReference type="SMART" id="SM00540">
    <property type="entry name" value="LEM"/>
    <property type="match status" value="1"/>
</dbReference>
<evidence type="ECO:0000256" key="2">
    <source>
        <dbReference type="SAM" id="MobiDB-lite"/>
    </source>
</evidence>
<dbReference type="GO" id="GO:0005737">
    <property type="term" value="C:cytoplasm"/>
    <property type="evidence" value="ECO:0007669"/>
    <property type="project" value="TreeGrafter"/>
</dbReference>
<dbReference type="GO" id="GO:0000724">
    <property type="term" value="P:double-strand break repair via homologous recombination"/>
    <property type="evidence" value="ECO:0007669"/>
    <property type="project" value="TreeGrafter"/>
</dbReference>
<feature type="domain" description="LEM" evidence="3">
    <location>
        <begin position="482"/>
        <end position="526"/>
    </location>
</feature>
<dbReference type="SUPFAM" id="SSF63451">
    <property type="entry name" value="LEM domain"/>
    <property type="match status" value="1"/>
</dbReference>
<dbReference type="Gene3D" id="1.25.40.20">
    <property type="entry name" value="Ankyrin repeat-containing domain"/>
    <property type="match status" value="1"/>
</dbReference>
<dbReference type="EMBL" id="AXCN02001640">
    <property type="status" value="NOT_ANNOTATED_CDS"/>
    <property type="molecule type" value="Genomic_DNA"/>
</dbReference>
<reference evidence="4" key="2">
    <citation type="submission" date="2020-05" db="UniProtKB">
        <authorList>
            <consortium name="EnsemblMetazoa"/>
        </authorList>
    </citation>
    <scope>IDENTIFICATION</scope>
    <source>
        <strain evidence="4">FAR1</strain>
    </source>
</reference>
<organism evidence="4 5">
    <name type="scientific">Anopheles farauti</name>
    <dbReference type="NCBI Taxonomy" id="69004"/>
    <lineage>
        <taxon>Eukaryota</taxon>
        <taxon>Metazoa</taxon>
        <taxon>Ecdysozoa</taxon>
        <taxon>Arthropoda</taxon>
        <taxon>Hexapoda</taxon>
        <taxon>Insecta</taxon>
        <taxon>Pterygota</taxon>
        <taxon>Neoptera</taxon>
        <taxon>Endopterygota</taxon>
        <taxon>Diptera</taxon>
        <taxon>Nematocera</taxon>
        <taxon>Culicoidea</taxon>
        <taxon>Culicidae</taxon>
        <taxon>Anophelinae</taxon>
        <taxon>Anopheles</taxon>
    </lineage>
</organism>
<dbReference type="InterPro" id="IPR011015">
    <property type="entry name" value="LEM/LEM-like_dom_sf"/>
</dbReference>
<dbReference type="Gene3D" id="1.10.720.40">
    <property type="match status" value="1"/>
</dbReference>